<accession>A0A514DDS9</accession>
<proteinExistence type="predicted"/>
<name>A0A514DDS9_9CAUD</name>
<dbReference type="GeneID" id="64767010"/>
<evidence type="ECO:0000313" key="1">
    <source>
        <dbReference type="EMBL" id="QDH91764.1"/>
    </source>
</evidence>
<dbReference type="EMBL" id="MK937592">
    <property type="protein sequence ID" value="QDH91764.1"/>
    <property type="molecule type" value="Genomic_DNA"/>
</dbReference>
<sequence>MSNRVVQCKRCGDVNVAWVKSKRTGRFYLAMTAGRARSSGESPQVLSHRPHQCDPARVEQFQAEIAGYAAARGVTVEEWWQGK</sequence>
<dbReference type="RefSeq" id="YP_010059778.1">
    <property type="nucleotide sequence ID" value="NC_054727.1"/>
</dbReference>
<dbReference type="KEGG" id="vg:64767010"/>
<keyword evidence="2" id="KW-1185">Reference proteome</keyword>
<protein>
    <submittedName>
        <fullName evidence="1">Uncharacterized protein</fullName>
    </submittedName>
</protein>
<organism evidence="1 2">
    <name type="scientific">Mycobacterium phage Phrappuccino</name>
    <dbReference type="NCBI Taxonomy" id="2591223"/>
    <lineage>
        <taxon>Viruses</taxon>
        <taxon>Duplodnaviria</taxon>
        <taxon>Heunggongvirae</taxon>
        <taxon>Uroviricota</taxon>
        <taxon>Caudoviricetes</taxon>
        <taxon>Phrappuccinovirus</taxon>
        <taxon>Phrappuccinovirus phrappuccino</taxon>
        <taxon>Phreappuccinovirus Phrappuccino</taxon>
    </lineage>
</organism>
<gene>
    <name evidence="1" type="primary">89</name>
    <name evidence="1" type="ORF">SEA_PHRAPPUCCINO_89</name>
</gene>
<reference evidence="1 2" key="1">
    <citation type="submission" date="2019-05" db="EMBL/GenBank/DDBJ databases">
        <authorList>
            <person name="Pope W.H."/>
            <person name="Garlena R.A."/>
            <person name="Russell D.A."/>
            <person name="Jacobs-Sera D."/>
            <person name="Hatfull G.F."/>
        </authorList>
    </citation>
    <scope>NUCLEOTIDE SEQUENCE [LARGE SCALE GENOMIC DNA]</scope>
</reference>
<evidence type="ECO:0000313" key="2">
    <source>
        <dbReference type="Proteomes" id="UP000316777"/>
    </source>
</evidence>
<dbReference type="Proteomes" id="UP000316777">
    <property type="component" value="Segment"/>
</dbReference>